<keyword evidence="8 9" id="KW-0472">Membrane</keyword>
<dbReference type="InterPro" id="IPR025966">
    <property type="entry name" value="OppC_N"/>
</dbReference>
<feature type="transmembrane region" description="Helical" evidence="9">
    <location>
        <begin position="128"/>
        <end position="154"/>
    </location>
</feature>
<keyword evidence="2 9" id="KW-0813">Transport</keyword>
<keyword evidence="5" id="KW-0571">Peptide transport</keyword>
<dbReference type="InterPro" id="IPR000515">
    <property type="entry name" value="MetI-like"/>
</dbReference>
<evidence type="ECO:0000256" key="8">
    <source>
        <dbReference type="ARBA" id="ARBA00023136"/>
    </source>
</evidence>
<name>A0ABX0V1Z4_9HYPH</name>
<keyword evidence="3" id="KW-1003">Cell membrane</keyword>
<evidence type="ECO:0000313" key="13">
    <source>
        <dbReference type="Proteomes" id="UP001429580"/>
    </source>
</evidence>
<feature type="transmembrane region" description="Helical" evidence="9">
    <location>
        <begin position="175"/>
        <end position="199"/>
    </location>
</feature>
<feature type="domain" description="ABC transmembrane type-1" evidence="11">
    <location>
        <begin position="126"/>
        <end position="314"/>
    </location>
</feature>
<evidence type="ECO:0000256" key="7">
    <source>
        <dbReference type="ARBA" id="ARBA00022989"/>
    </source>
</evidence>
<accession>A0ABX0V1Z4</accession>
<keyword evidence="13" id="KW-1185">Reference proteome</keyword>
<evidence type="ECO:0000313" key="12">
    <source>
        <dbReference type="EMBL" id="NIJ58962.1"/>
    </source>
</evidence>
<comment type="similarity">
    <text evidence="9">Belongs to the binding-protein-dependent transport system permease family.</text>
</comment>
<keyword evidence="4 9" id="KW-0812">Transmembrane</keyword>
<protein>
    <submittedName>
        <fullName evidence="12">Peptide/nickel transport system permease protein</fullName>
    </submittedName>
</protein>
<sequence length="329" mass="34622">MSATDPVLRDPALLGEAAPAKAANPREPEPPSWLGKEEPLPAYVAGTGATHGRRALRIFLRNPNALAGLIILALVVIAAGIAPLLYPGDPLAMVAKPFLWPGQDAAYPLGTDSMGRDVLAGILHGTRISLTVGIAATLLGLVAGISVGAVAGYYGGRVDDLLVRIIEIFQTLPNFVLVVVLVAITQPTAATISIAIAIVTWPNVARLVRAEFRSIREKDYVMAARSLGYGDARIIFREILPNGLPPIIVTSSVMVAGAILMESALSFMGLGDPNVVSWGSMIGAGRELIRTAWYLTALPGLAIVSTVLALNMIGDGLNDALNPRFLQDR</sequence>
<comment type="subcellular location">
    <subcellularLocation>
        <location evidence="1 9">Cell membrane</location>
        <topology evidence="1 9">Multi-pass membrane protein</topology>
    </subcellularLocation>
</comment>
<dbReference type="InterPro" id="IPR035906">
    <property type="entry name" value="MetI-like_sf"/>
</dbReference>
<evidence type="ECO:0000256" key="2">
    <source>
        <dbReference type="ARBA" id="ARBA00022448"/>
    </source>
</evidence>
<feature type="transmembrane region" description="Helical" evidence="9">
    <location>
        <begin position="64"/>
        <end position="86"/>
    </location>
</feature>
<evidence type="ECO:0000256" key="10">
    <source>
        <dbReference type="SAM" id="MobiDB-lite"/>
    </source>
</evidence>
<dbReference type="RefSeq" id="WP_166953829.1">
    <property type="nucleotide sequence ID" value="NZ_JAASQI010000006.1"/>
</dbReference>
<feature type="transmembrane region" description="Helical" evidence="9">
    <location>
        <begin position="292"/>
        <end position="313"/>
    </location>
</feature>
<dbReference type="Gene3D" id="1.10.3720.10">
    <property type="entry name" value="MetI-like"/>
    <property type="match status" value="1"/>
</dbReference>
<evidence type="ECO:0000256" key="5">
    <source>
        <dbReference type="ARBA" id="ARBA00022856"/>
    </source>
</evidence>
<dbReference type="Proteomes" id="UP001429580">
    <property type="component" value="Unassembled WGS sequence"/>
</dbReference>
<feature type="region of interest" description="Disordered" evidence="10">
    <location>
        <begin position="1"/>
        <end position="38"/>
    </location>
</feature>
<feature type="compositionally biased region" description="Basic and acidic residues" evidence="10">
    <location>
        <begin position="24"/>
        <end position="38"/>
    </location>
</feature>
<feature type="transmembrane region" description="Helical" evidence="9">
    <location>
        <begin position="247"/>
        <end position="271"/>
    </location>
</feature>
<comment type="caution">
    <text evidence="12">The sequence shown here is derived from an EMBL/GenBank/DDBJ whole genome shotgun (WGS) entry which is preliminary data.</text>
</comment>
<evidence type="ECO:0000256" key="9">
    <source>
        <dbReference type="RuleBase" id="RU363032"/>
    </source>
</evidence>
<dbReference type="InterPro" id="IPR050366">
    <property type="entry name" value="BP-dependent_transpt_permease"/>
</dbReference>
<evidence type="ECO:0000256" key="6">
    <source>
        <dbReference type="ARBA" id="ARBA00022927"/>
    </source>
</evidence>
<dbReference type="PANTHER" id="PTHR43386">
    <property type="entry name" value="OLIGOPEPTIDE TRANSPORT SYSTEM PERMEASE PROTEIN APPC"/>
    <property type="match status" value="1"/>
</dbReference>
<gene>
    <name evidence="12" type="ORF">FHS82_002817</name>
</gene>
<keyword evidence="6" id="KW-0653">Protein transport</keyword>
<keyword evidence="7 9" id="KW-1133">Transmembrane helix</keyword>
<dbReference type="EMBL" id="JAASQI010000006">
    <property type="protein sequence ID" value="NIJ58962.1"/>
    <property type="molecule type" value="Genomic_DNA"/>
</dbReference>
<dbReference type="PROSITE" id="PS50928">
    <property type="entry name" value="ABC_TM1"/>
    <property type="match status" value="1"/>
</dbReference>
<evidence type="ECO:0000259" key="11">
    <source>
        <dbReference type="PROSITE" id="PS50928"/>
    </source>
</evidence>
<evidence type="ECO:0000256" key="4">
    <source>
        <dbReference type="ARBA" id="ARBA00022692"/>
    </source>
</evidence>
<feature type="compositionally biased region" description="Low complexity" evidence="10">
    <location>
        <begin position="11"/>
        <end position="23"/>
    </location>
</feature>
<dbReference type="Pfam" id="PF00528">
    <property type="entry name" value="BPD_transp_1"/>
    <property type="match status" value="1"/>
</dbReference>
<dbReference type="SUPFAM" id="SSF161098">
    <property type="entry name" value="MetI-like"/>
    <property type="match status" value="1"/>
</dbReference>
<dbReference type="Pfam" id="PF12911">
    <property type="entry name" value="OppC_N"/>
    <property type="match status" value="1"/>
</dbReference>
<evidence type="ECO:0000256" key="1">
    <source>
        <dbReference type="ARBA" id="ARBA00004651"/>
    </source>
</evidence>
<evidence type="ECO:0000256" key="3">
    <source>
        <dbReference type="ARBA" id="ARBA00022475"/>
    </source>
</evidence>
<organism evidence="12 13">
    <name type="scientific">Pseudochelatococcus lubricantis</name>
    <dbReference type="NCBI Taxonomy" id="1538102"/>
    <lineage>
        <taxon>Bacteria</taxon>
        <taxon>Pseudomonadati</taxon>
        <taxon>Pseudomonadota</taxon>
        <taxon>Alphaproteobacteria</taxon>
        <taxon>Hyphomicrobiales</taxon>
        <taxon>Chelatococcaceae</taxon>
        <taxon>Pseudochelatococcus</taxon>
    </lineage>
</organism>
<dbReference type="PANTHER" id="PTHR43386:SF1">
    <property type="entry name" value="D,D-DIPEPTIDE TRANSPORT SYSTEM PERMEASE PROTEIN DDPC-RELATED"/>
    <property type="match status" value="1"/>
</dbReference>
<proteinExistence type="inferred from homology"/>
<dbReference type="CDD" id="cd06261">
    <property type="entry name" value="TM_PBP2"/>
    <property type="match status" value="1"/>
</dbReference>
<reference evidence="12 13" key="1">
    <citation type="submission" date="2020-03" db="EMBL/GenBank/DDBJ databases">
        <title>Genomic Encyclopedia of Type Strains, Phase IV (KMG-IV): sequencing the most valuable type-strain genomes for metagenomic binning, comparative biology and taxonomic classification.</title>
        <authorList>
            <person name="Goeker M."/>
        </authorList>
    </citation>
    <scope>NUCLEOTIDE SEQUENCE [LARGE SCALE GENOMIC DNA]</scope>
    <source>
        <strain evidence="12 13">DSM 103870</strain>
    </source>
</reference>